<reference evidence="1" key="1">
    <citation type="submission" date="2020-05" db="EMBL/GenBank/DDBJ databases">
        <title>Large-scale comparative analyses of tick genomes elucidate their genetic diversity and vector capacities.</title>
        <authorList>
            <person name="Jia N."/>
            <person name="Wang J."/>
            <person name="Shi W."/>
            <person name="Du L."/>
            <person name="Sun Y."/>
            <person name="Zhan W."/>
            <person name="Jiang J."/>
            <person name="Wang Q."/>
            <person name="Zhang B."/>
            <person name="Ji P."/>
            <person name="Sakyi L.B."/>
            <person name="Cui X."/>
            <person name="Yuan T."/>
            <person name="Jiang B."/>
            <person name="Yang W."/>
            <person name="Lam T.T.-Y."/>
            <person name="Chang Q."/>
            <person name="Ding S."/>
            <person name="Wang X."/>
            <person name="Zhu J."/>
            <person name="Ruan X."/>
            <person name="Zhao L."/>
            <person name="Wei J."/>
            <person name="Que T."/>
            <person name="Du C."/>
            <person name="Cheng J."/>
            <person name="Dai P."/>
            <person name="Han X."/>
            <person name="Huang E."/>
            <person name="Gao Y."/>
            <person name="Liu J."/>
            <person name="Shao H."/>
            <person name="Ye R."/>
            <person name="Li L."/>
            <person name="Wei W."/>
            <person name="Wang X."/>
            <person name="Wang C."/>
            <person name="Yang T."/>
            <person name="Huo Q."/>
            <person name="Li W."/>
            <person name="Guo W."/>
            <person name="Chen H."/>
            <person name="Zhou L."/>
            <person name="Ni X."/>
            <person name="Tian J."/>
            <person name="Zhou Y."/>
            <person name="Sheng Y."/>
            <person name="Liu T."/>
            <person name="Pan Y."/>
            <person name="Xia L."/>
            <person name="Li J."/>
            <person name="Zhao F."/>
            <person name="Cao W."/>
        </authorList>
    </citation>
    <scope>NUCLEOTIDE SEQUENCE</scope>
    <source>
        <strain evidence="1">Dsil-2018</strain>
    </source>
</reference>
<gene>
    <name evidence="1" type="ORF">HPB49_023923</name>
</gene>
<evidence type="ECO:0000313" key="1">
    <source>
        <dbReference type="EMBL" id="KAH7967293.1"/>
    </source>
</evidence>
<name>A0ACB8DH32_DERSI</name>
<accession>A0ACB8DH32</accession>
<comment type="caution">
    <text evidence="1">The sequence shown here is derived from an EMBL/GenBank/DDBJ whole genome shotgun (WGS) entry which is preliminary data.</text>
</comment>
<organism evidence="1 2">
    <name type="scientific">Dermacentor silvarum</name>
    <name type="common">Tick</name>
    <dbReference type="NCBI Taxonomy" id="543639"/>
    <lineage>
        <taxon>Eukaryota</taxon>
        <taxon>Metazoa</taxon>
        <taxon>Ecdysozoa</taxon>
        <taxon>Arthropoda</taxon>
        <taxon>Chelicerata</taxon>
        <taxon>Arachnida</taxon>
        <taxon>Acari</taxon>
        <taxon>Parasitiformes</taxon>
        <taxon>Ixodida</taxon>
        <taxon>Ixodoidea</taxon>
        <taxon>Ixodidae</taxon>
        <taxon>Rhipicephalinae</taxon>
        <taxon>Dermacentor</taxon>
    </lineage>
</organism>
<protein>
    <submittedName>
        <fullName evidence="1">Uncharacterized protein</fullName>
    </submittedName>
</protein>
<keyword evidence="2" id="KW-1185">Reference proteome</keyword>
<dbReference type="Proteomes" id="UP000821865">
    <property type="component" value="Chromosome 2"/>
</dbReference>
<dbReference type="EMBL" id="CM023471">
    <property type="protein sequence ID" value="KAH7967293.1"/>
    <property type="molecule type" value="Genomic_DNA"/>
</dbReference>
<sequence length="858" mass="94109">MQAPAVMASATLVMPNLAIISPPRILMMIFISSPGHSDGFATQRDGGALDVPTVKLKRGENECTNVPAVLPDSAAQACIGTSALPLPGLPSRGDEAADSSRPPLGDHASELNVPASLANGDALTAAPLENWPGVVISKKTQVTLTPKRPRRSFASPLGGAAGAWQTAQGGTYNSPEFASSANLLCANSDCTEHVARLSLDPSPGTEPCDDFGAFVCSGWRSKRHHPLATSVVSEVIFQWLDSVGGRPEAYGDAIENNSASTLLRRPAELMDACMRVAAQSDAKADLLEFRKFMAALGLPWQTEELSYSTNNYSAPLRALVDLAFRNLHRDAFLRRVCDVNPSPLPILVGRFSRLTRLVTVSTDTRGLRQLFVGWNLPLWFRLDVIPPDVYRSRKRTLYMTPSPMAELSDRLESLLLASGATYASYLRLFNDTLLNARDGPKPAPSFISFWRAAPLPKSKKTDWVRILQGSIRAFPSLTVEDSLTLSDKELLKAANTLFVAYSPRDILYNTSWWLLQLMGPLVSDELFSLIYAHNHGKTLLRTSCAVQLEATYNVLLVAMSESSFDDVERLSVERHLQEVRTVALERLSYAGGLAAGTKRSLTSVLEKTNTVVWQEQFQFQSSWDRLARMYGNGYGTKDRSFFARWLADRVHFQESLATDERVAMATTFRLDASHVTSHNPASQAIAVSVAALQPPFYYTRGTSAMLYGGLGFLFAREIFQMLSSTAELLNRMDGWPRRPGAQPGSGDAAALWESFFSCPYSIDKGVLYPELPALHVAYGAYTRFRNSSTDTPLMGLEGYSPEQVFFLTFCHATCEVDSSGRLTSQYCSDAVKNFAPFAVAFSCASGSEMNIDERCEYV</sequence>
<proteinExistence type="predicted"/>
<evidence type="ECO:0000313" key="2">
    <source>
        <dbReference type="Proteomes" id="UP000821865"/>
    </source>
</evidence>